<organism evidence="1 2">
    <name type="scientific">Anser cygnoides</name>
    <name type="common">Swan goose</name>
    <dbReference type="NCBI Taxonomy" id="8845"/>
    <lineage>
        <taxon>Eukaryota</taxon>
        <taxon>Metazoa</taxon>
        <taxon>Chordata</taxon>
        <taxon>Craniata</taxon>
        <taxon>Vertebrata</taxon>
        <taxon>Euteleostomi</taxon>
        <taxon>Archelosauria</taxon>
        <taxon>Archosauria</taxon>
        <taxon>Dinosauria</taxon>
        <taxon>Saurischia</taxon>
        <taxon>Theropoda</taxon>
        <taxon>Coelurosauria</taxon>
        <taxon>Aves</taxon>
        <taxon>Neognathae</taxon>
        <taxon>Galloanserae</taxon>
        <taxon>Anseriformes</taxon>
        <taxon>Anatidae</taxon>
        <taxon>Anserinae</taxon>
        <taxon>Anser</taxon>
    </lineage>
</organism>
<dbReference type="InterPro" id="IPR041090">
    <property type="entry name" value="DUF5578"/>
</dbReference>
<reference evidence="1" key="2">
    <citation type="submission" date="2025-09" db="UniProtKB">
        <authorList>
            <consortium name="Ensembl"/>
        </authorList>
    </citation>
    <scope>IDENTIFICATION</scope>
</reference>
<evidence type="ECO:0000313" key="2">
    <source>
        <dbReference type="Proteomes" id="UP000694521"/>
    </source>
</evidence>
<reference evidence="1" key="1">
    <citation type="submission" date="2025-08" db="UniProtKB">
        <authorList>
            <consortium name="Ensembl"/>
        </authorList>
    </citation>
    <scope>IDENTIFICATION</scope>
</reference>
<evidence type="ECO:0000313" key="1">
    <source>
        <dbReference type="Ensembl" id="ENSACDP00005025922.1"/>
    </source>
</evidence>
<protein>
    <submittedName>
        <fullName evidence="1">Armadillo like helical domain containing 1</fullName>
    </submittedName>
</protein>
<sequence length="427" mass="46632">MSSVKEQEAVRKLMVFLQEWDSGHKVARTRILDSFIKSNNGKTEPELELEFSQGASLFLARLTAWLRMTYLTSLDKLLKSIGIFLSAAGGRRYLIEFLEIGGVMVLLEMLGLNHLKEEDKRESVRLLQLVANAGRKYKELICESYGVRCLAELLATSTSAEAQEEARVLLDSLGRGNPKYQNQVYKGLIAVLPCASPRAQQLALQTLGAMQELVGEAPPALVEPVLALLGSAHLEVQHQGRTGLGRPGVAQRAKCLFLFCLLVCFPVSRPSLPLGQGRNRNMSFFLWVHTRSTPRGPDPICCVPLPLYRVGADSLSYCSILAKESAEVAEALIQLKAVRGLMVAVGNVEHVPSQRHGSISLKVSVMVPGGGQRNSLRALEQKGSLHYRLFFFLSTADTGLFTKLGVALPSGSSCASCPICQPLKRGC</sequence>
<accession>A0A8B9EUG7</accession>
<dbReference type="Ensembl" id="ENSACDT00005030915.1">
    <property type="protein sequence ID" value="ENSACDP00005025922.1"/>
    <property type="gene ID" value="ENSACDG00005018761.1"/>
</dbReference>
<dbReference type="Pfam" id="PF17741">
    <property type="entry name" value="DUF5578"/>
    <property type="match status" value="1"/>
</dbReference>
<name>A0A8B9EUG7_ANSCY</name>
<dbReference type="InterPro" id="IPR011989">
    <property type="entry name" value="ARM-like"/>
</dbReference>
<dbReference type="Proteomes" id="UP000694521">
    <property type="component" value="Unplaced"/>
</dbReference>
<keyword evidence="2" id="KW-1185">Reference proteome</keyword>
<dbReference type="AlphaFoldDB" id="A0A8B9EUG7"/>
<dbReference type="PANTHER" id="PTHR34258">
    <property type="entry name" value="ARMADILLO-LIKE HELICAL DOMAIN CONTAINING PROTEIN 1"/>
    <property type="match status" value="1"/>
</dbReference>
<proteinExistence type="predicted"/>
<dbReference type="InterPro" id="IPR016024">
    <property type="entry name" value="ARM-type_fold"/>
</dbReference>
<dbReference type="SUPFAM" id="SSF48371">
    <property type="entry name" value="ARM repeat"/>
    <property type="match status" value="1"/>
</dbReference>
<dbReference type="Gene3D" id="1.25.10.10">
    <property type="entry name" value="Leucine-rich Repeat Variant"/>
    <property type="match status" value="1"/>
</dbReference>
<dbReference type="PANTHER" id="PTHR34258:SF1">
    <property type="entry name" value="ARMADILLO-LIKE HELICAL DOMAIN CONTAINING PROTEIN 1"/>
    <property type="match status" value="1"/>
</dbReference>